<keyword evidence="3 8" id="KW-0812">Transmembrane</keyword>
<dbReference type="GO" id="GO:0007155">
    <property type="term" value="P:cell adhesion"/>
    <property type="evidence" value="ECO:0007669"/>
    <property type="project" value="UniProtKB-KW"/>
</dbReference>
<evidence type="ECO:0000256" key="7">
    <source>
        <dbReference type="SAM" id="Coils"/>
    </source>
</evidence>
<evidence type="ECO:0000256" key="1">
    <source>
        <dbReference type="ARBA" id="ARBA00004141"/>
    </source>
</evidence>
<feature type="transmembrane region" description="Helical" evidence="8">
    <location>
        <begin position="48"/>
        <end position="70"/>
    </location>
</feature>
<evidence type="ECO:0000256" key="5">
    <source>
        <dbReference type="ARBA" id="ARBA00022989"/>
    </source>
</evidence>
<proteinExistence type="inferred from homology"/>
<keyword evidence="7" id="KW-0175">Coiled coil</keyword>
<keyword evidence="6 8" id="KW-0472">Membrane</keyword>
<organism evidence="9 10">
    <name type="scientific">Lingula anatina</name>
    <name type="common">Brachiopod</name>
    <name type="synonym">Lingula unguis</name>
    <dbReference type="NCBI Taxonomy" id="7574"/>
    <lineage>
        <taxon>Eukaryota</taxon>
        <taxon>Metazoa</taxon>
        <taxon>Spiralia</taxon>
        <taxon>Lophotrochozoa</taxon>
        <taxon>Brachiopoda</taxon>
        <taxon>Linguliformea</taxon>
        <taxon>Lingulata</taxon>
        <taxon>Lingulida</taxon>
        <taxon>Linguloidea</taxon>
        <taxon>Lingulidae</taxon>
        <taxon>Lingula</taxon>
    </lineage>
</organism>
<evidence type="ECO:0000313" key="9">
    <source>
        <dbReference type="Proteomes" id="UP000085678"/>
    </source>
</evidence>
<evidence type="ECO:0000256" key="3">
    <source>
        <dbReference type="ARBA" id="ARBA00022692"/>
    </source>
</evidence>
<dbReference type="InParanoid" id="A0A1S3ITG6"/>
<dbReference type="Pfam" id="PF04923">
    <property type="entry name" value="Ninjurin"/>
    <property type="match status" value="1"/>
</dbReference>
<keyword evidence="9" id="KW-1185">Reference proteome</keyword>
<evidence type="ECO:0000313" key="10">
    <source>
        <dbReference type="RefSeq" id="XP_013401378.1"/>
    </source>
</evidence>
<dbReference type="GeneID" id="106167202"/>
<dbReference type="GO" id="GO:0016020">
    <property type="term" value="C:membrane"/>
    <property type="evidence" value="ECO:0007669"/>
    <property type="project" value="UniProtKB-SubCell"/>
</dbReference>
<evidence type="ECO:0000256" key="8">
    <source>
        <dbReference type="SAM" id="Phobius"/>
    </source>
</evidence>
<evidence type="ECO:0000256" key="6">
    <source>
        <dbReference type="ARBA" id="ARBA00023136"/>
    </source>
</evidence>
<feature type="coiled-coil region" evidence="7">
    <location>
        <begin position="90"/>
        <end position="117"/>
    </location>
</feature>
<feature type="transmembrane region" description="Helical" evidence="8">
    <location>
        <begin position="122"/>
        <end position="139"/>
    </location>
</feature>
<dbReference type="GO" id="GO:0042246">
    <property type="term" value="P:tissue regeneration"/>
    <property type="evidence" value="ECO:0007669"/>
    <property type="project" value="InterPro"/>
</dbReference>
<comment type="subcellular location">
    <subcellularLocation>
        <location evidence="1">Membrane</location>
        <topology evidence="1">Multi-pass membrane protein</topology>
    </subcellularLocation>
</comment>
<dbReference type="InterPro" id="IPR007007">
    <property type="entry name" value="Ninjurin"/>
</dbReference>
<name>A0A1S3ITG6_LINAN</name>
<dbReference type="KEGG" id="lak:106167202"/>
<keyword evidence="4" id="KW-0130">Cell adhesion</keyword>
<gene>
    <name evidence="10" type="primary">LOC106167202</name>
</gene>
<reference evidence="10" key="1">
    <citation type="submission" date="2025-08" db="UniProtKB">
        <authorList>
            <consortium name="RefSeq"/>
        </authorList>
    </citation>
    <scope>IDENTIFICATION</scope>
    <source>
        <tissue evidence="10">Gonads</tissue>
    </source>
</reference>
<dbReference type="PANTHER" id="PTHR12316:SF17">
    <property type="entry name" value="NINJURIN C, ISOFORM D"/>
    <property type="match status" value="1"/>
</dbReference>
<dbReference type="RefSeq" id="XP_013401378.1">
    <property type="nucleotide sequence ID" value="XM_013545924.1"/>
</dbReference>
<evidence type="ECO:0000256" key="2">
    <source>
        <dbReference type="ARBA" id="ARBA00008141"/>
    </source>
</evidence>
<dbReference type="PANTHER" id="PTHR12316">
    <property type="entry name" value="NINJURIN-RELATED"/>
    <property type="match status" value="1"/>
</dbReference>
<dbReference type="AlphaFoldDB" id="A0A1S3ITG6"/>
<accession>A0A1S3ITG6</accession>
<evidence type="ECO:0000256" key="4">
    <source>
        <dbReference type="ARBA" id="ARBA00022889"/>
    </source>
</evidence>
<protein>
    <submittedName>
        <fullName evidence="10">Ninjurin-2-like isoform X1</fullName>
    </submittedName>
</protein>
<sequence>MANPQPQADEIYNKKKHFAKGLIDVSLMVANAGRMDTLLQTTTRDVKFYVVLVLLIICVVLQLILAWMLWFDAMYGHVKIGPAPKQEDYQDDEEEFAKEAKRHIKKLKRKLLAEKLSNGSELVLLLILVLNIFITAFGAKVA</sequence>
<dbReference type="Proteomes" id="UP000085678">
    <property type="component" value="Unplaced"/>
</dbReference>
<comment type="similarity">
    <text evidence="2">Belongs to the ninjurin family.</text>
</comment>
<keyword evidence="5 8" id="KW-1133">Transmembrane helix</keyword>